<feature type="region of interest" description="Disordered" evidence="1">
    <location>
        <begin position="427"/>
        <end position="501"/>
    </location>
</feature>
<dbReference type="PANTHER" id="PTHR46775">
    <property type="entry name" value="FLOCCULATION PROTEIN (DUF1296)"/>
    <property type="match status" value="1"/>
</dbReference>
<dbReference type="Proteomes" id="UP000515123">
    <property type="component" value="Linkage group 19"/>
</dbReference>
<dbReference type="AlphaFoldDB" id="A0A6P5GVR4"/>
<keyword evidence="3" id="KW-1185">Reference proteome</keyword>
<proteinExistence type="predicted"/>
<accession>A0A6P5GVR4</accession>
<evidence type="ECO:0000313" key="4">
    <source>
        <dbReference type="RefSeq" id="XP_020109660.1"/>
    </source>
</evidence>
<feature type="domain" description="GBF-interacting protein 1 N-terminal" evidence="2">
    <location>
        <begin position="48"/>
        <end position="107"/>
    </location>
</feature>
<feature type="compositionally biased region" description="Basic and acidic residues" evidence="1">
    <location>
        <begin position="105"/>
        <end position="117"/>
    </location>
</feature>
<reference evidence="4" key="2">
    <citation type="submission" date="2025-08" db="UniProtKB">
        <authorList>
            <consortium name="RefSeq"/>
        </authorList>
    </citation>
    <scope>IDENTIFICATION</scope>
    <source>
        <tissue evidence="4">Leaf</tissue>
    </source>
</reference>
<gene>
    <name evidence="4" type="primary">LOC109725027</name>
</gene>
<feature type="region of interest" description="Disordered" evidence="1">
    <location>
        <begin position="595"/>
        <end position="625"/>
    </location>
</feature>
<dbReference type="InterPro" id="IPR009719">
    <property type="entry name" value="GIP1_N"/>
</dbReference>
<feature type="region of interest" description="Disordered" evidence="1">
    <location>
        <begin position="100"/>
        <end position="186"/>
    </location>
</feature>
<feature type="compositionally biased region" description="Polar residues" evidence="1">
    <location>
        <begin position="279"/>
        <end position="291"/>
    </location>
</feature>
<dbReference type="PANTHER" id="PTHR46775:SF1">
    <property type="entry name" value="FLOCCULATION PROTEIN (DUF1296)"/>
    <property type="match status" value="1"/>
</dbReference>
<organism evidence="3 4">
    <name type="scientific">Ananas comosus</name>
    <name type="common">Pineapple</name>
    <name type="synonym">Ananas ananas</name>
    <dbReference type="NCBI Taxonomy" id="4615"/>
    <lineage>
        <taxon>Eukaryota</taxon>
        <taxon>Viridiplantae</taxon>
        <taxon>Streptophyta</taxon>
        <taxon>Embryophyta</taxon>
        <taxon>Tracheophyta</taxon>
        <taxon>Spermatophyta</taxon>
        <taxon>Magnoliopsida</taxon>
        <taxon>Liliopsida</taxon>
        <taxon>Poales</taxon>
        <taxon>Bromeliaceae</taxon>
        <taxon>Bromelioideae</taxon>
        <taxon>Ananas</taxon>
    </lineage>
</organism>
<protein>
    <submittedName>
        <fullName evidence="4">GBF-interacting protein 1-like isoform X1</fullName>
    </submittedName>
</protein>
<feature type="compositionally biased region" description="Low complexity" evidence="1">
    <location>
        <begin position="292"/>
        <end position="320"/>
    </location>
</feature>
<dbReference type="GeneID" id="109725027"/>
<evidence type="ECO:0000256" key="1">
    <source>
        <dbReference type="SAM" id="MobiDB-lite"/>
    </source>
</evidence>
<name>A0A6P5GVR4_ANACO</name>
<evidence type="ECO:0000259" key="2">
    <source>
        <dbReference type="Pfam" id="PF06972"/>
    </source>
</evidence>
<dbReference type="RefSeq" id="XP_020109660.1">
    <property type="nucleotide sequence ID" value="XM_020254071.1"/>
</dbReference>
<feature type="region of interest" description="Disordered" evidence="1">
    <location>
        <begin position="271"/>
        <end position="346"/>
    </location>
</feature>
<feature type="compositionally biased region" description="Polar residues" evidence="1">
    <location>
        <begin position="595"/>
        <end position="611"/>
    </location>
</feature>
<feature type="compositionally biased region" description="Polar residues" evidence="1">
    <location>
        <begin position="447"/>
        <end position="458"/>
    </location>
</feature>
<dbReference type="SUPFAM" id="SSF46934">
    <property type="entry name" value="UBA-like"/>
    <property type="match status" value="1"/>
</dbReference>
<sequence>MIFVQLFSPNLSSRSLFIFFPLLSPSALCFSLLTPDWKMSGGAARVSIPASVKKTIQSIKEVVEKHDDYEIYAMLKECAMDRDEAVHRLLLLGQFHEVKRKRDKKKESNKDTADTRWRTGGQGRGRGRGNFSPRYMEHARAGVVAEKSTISPKENGIDQSRNKGHLSYPSISPDSENKSSSSATLVNGPSSVIVSVKEHGASNGNKTGPIPSDLVVSTRKSDSSVSGVCASASDPVLVPSVNVCSPNKAGTIKRVVGSQRTVGEISFNKVASHDKSETELSSVSGKGMSQTAAASSHGRPSSRPSSSQSQKLSGSQKGAGTNKEWKPKSTNAIPAQVPGISGTSDVRSIPADAVTLSLPASNSMPTEETNLNVEEKLNYLKLLDRQHVIIPNHLQVPESEKYVLSFGSFDVSFEEAVGFVNGLASVRNSTPSGSDSSQEVEQCVEEPSSSIPNGSSTIEGAVDLEHQQSPKQISENLPLRDSERPNISEKAEENHSREDTALAPEVPQQSVVQITPSYSNFGLVPPVLGNQLAAFEGSEAQAHDTSRLVVQQPFDMPPSYYTHSYQPTAGTGGRFSPFVVPGAATKYGDNISVLPTQTSQPTQENGNSVVLPSSASTPPPTQATGLVQSSIPIPPQPLPVFRQPAGVHMPHYPTNYISNSQYFSPWFYLPPPTLHHFLSNGAAFPQQPPSGSLYAPGVATPATGVKYSVSQYNKPVSNVGNPTHIGVPAGYGTYSMNPGGYNTSSAPASGSSVGNDDLSASNIKDNNNGYITAQQASSFFGLAPQGQAVAFAPAQAGLGAFAGIYHPTQTVHPLLQQPQTVGGAVEMVGPPSAVYQQPQRSQINWANNY</sequence>
<feature type="compositionally biased region" description="Polar residues" evidence="1">
    <location>
        <begin position="169"/>
        <end position="186"/>
    </location>
</feature>
<dbReference type="InterPro" id="IPR044277">
    <property type="entry name" value="GIP1"/>
</dbReference>
<evidence type="ECO:0000313" key="3">
    <source>
        <dbReference type="Proteomes" id="UP000515123"/>
    </source>
</evidence>
<dbReference type="Pfam" id="PF06972">
    <property type="entry name" value="GIP1_N"/>
    <property type="match status" value="1"/>
</dbReference>
<feature type="compositionally biased region" description="Basic and acidic residues" evidence="1">
    <location>
        <begin position="478"/>
        <end position="500"/>
    </location>
</feature>
<feature type="compositionally biased region" description="Low complexity" evidence="1">
    <location>
        <begin position="612"/>
        <end position="625"/>
    </location>
</feature>
<dbReference type="InterPro" id="IPR009060">
    <property type="entry name" value="UBA-like_sf"/>
</dbReference>
<feature type="compositionally biased region" description="Polar residues" evidence="1">
    <location>
        <begin position="427"/>
        <end position="440"/>
    </location>
</feature>
<dbReference type="OrthoDB" id="753279at2759"/>
<reference evidence="3" key="1">
    <citation type="journal article" date="2015" name="Nat. Genet.">
        <title>The pineapple genome and the evolution of CAM photosynthesis.</title>
        <authorList>
            <person name="Ming R."/>
            <person name="VanBuren R."/>
            <person name="Wai C.M."/>
            <person name="Tang H."/>
            <person name="Schatz M.C."/>
            <person name="Bowers J.E."/>
            <person name="Lyons E."/>
            <person name="Wang M.L."/>
            <person name="Chen J."/>
            <person name="Biggers E."/>
            <person name="Zhang J."/>
            <person name="Huang L."/>
            <person name="Zhang L."/>
            <person name="Miao W."/>
            <person name="Zhang J."/>
            <person name="Ye Z."/>
            <person name="Miao C."/>
            <person name="Lin Z."/>
            <person name="Wang H."/>
            <person name="Zhou H."/>
            <person name="Yim W.C."/>
            <person name="Priest H.D."/>
            <person name="Zheng C."/>
            <person name="Woodhouse M."/>
            <person name="Edger P.P."/>
            <person name="Guyot R."/>
            <person name="Guo H.B."/>
            <person name="Guo H."/>
            <person name="Zheng G."/>
            <person name="Singh R."/>
            <person name="Sharma A."/>
            <person name="Min X."/>
            <person name="Zheng Y."/>
            <person name="Lee H."/>
            <person name="Gurtowski J."/>
            <person name="Sedlazeck F.J."/>
            <person name="Harkess A."/>
            <person name="McKain M.R."/>
            <person name="Liao Z."/>
            <person name="Fang J."/>
            <person name="Liu J."/>
            <person name="Zhang X."/>
            <person name="Zhang Q."/>
            <person name="Hu W."/>
            <person name="Qin Y."/>
            <person name="Wang K."/>
            <person name="Chen L.Y."/>
            <person name="Shirley N."/>
            <person name="Lin Y.R."/>
            <person name="Liu L.Y."/>
            <person name="Hernandez A.G."/>
            <person name="Wright C.L."/>
            <person name="Bulone V."/>
            <person name="Tuskan G.A."/>
            <person name="Heath K."/>
            <person name="Zee F."/>
            <person name="Moore P.H."/>
            <person name="Sunkar R."/>
            <person name="Leebens-Mack J.H."/>
            <person name="Mockler T."/>
            <person name="Bennetzen J.L."/>
            <person name="Freeling M."/>
            <person name="Sankoff D."/>
            <person name="Paterson A.H."/>
            <person name="Zhu X."/>
            <person name="Yang X."/>
            <person name="Smith J.A."/>
            <person name="Cushman J.C."/>
            <person name="Paull R.E."/>
            <person name="Yu Q."/>
        </authorList>
    </citation>
    <scope>NUCLEOTIDE SEQUENCE [LARGE SCALE GENOMIC DNA]</scope>
    <source>
        <strain evidence="3">cv. F153</strain>
    </source>
</reference>
<dbReference type="GO" id="GO:0051082">
    <property type="term" value="F:unfolded protein binding"/>
    <property type="evidence" value="ECO:0007669"/>
    <property type="project" value="TreeGrafter"/>
</dbReference>